<organism evidence="9 10">
    <name type="scientific">Hahella chejuensis (strain KCTC 2396)</name>
    <dbReference type="NCBI Taxonomy" id="349521"/>
    <lineage>
        <taxon>Bacteria</taxon>
        <taxon>Pseudomonadati</taxon>
        <taxon>Pseudomonadota</taxon>
        <taxon>Gammaproteobacteria</taxon>
        <taxon>Oceanospirillales</taxon>
        <taxon>Hahellaceae</taxon>
        <taxon>Hahella</taxon>
    </lineage>
</organism>
<dbReference type="Gene3D" id="1.10.3470.10">
    <property type="entry name" value="ABC transporter involved in vitamin B12 uptake, BtuC"/>
    <property type="match status" value="1"/>
</dbReference>
<feature type="transmembrane region" description="Helical" evidence="8">
    <location>
        <begin position="226"/>
        <end position="247"/>
    </location>
</feature>
<gene>
    <name evidence="9" type="ordered locus">HCH_06573</name>
</gene>
<feature type="transmembrane region" description="Helical" evidence="8">
    <location>
        <begin position="45"/>
        <end position="65"/>
    </location>
</feature>
<evidence type="ECO:0000256" key="1">
    <source>
        <dbReference type="ARBA" id="ARBA00004651"/>
    </source>
</evidence>
<dbReference type="Proteomes" id="UP000000238">
    <property type="component" value="Chromosome"/>
</dbReference>
<dbReference type="eggNOG" id="COG0609">
    <property type="taxonomic scope" value="Bacteria"/>
</dbReference>
<evidence type="ECO:0000313" key="10">
    <source>
        <dbReference type="Proteomes" id="UP000000238"/>
    </source>
</evidence>
<evidence type="ECO:0000313" key="9">
    <source>
        <dbReference type="EMBL" id="ABC33210.1"/>
    </source>
</evidence>
<dbReference type="SUPFAM" id="SSF81345">
    <property type="entry name" value="ABC transporter involved in vitamin B12 uptake, BtuC"/>
    <property type="match status" value="1"/>
</dbReference>
<feature type="transmembrane region" description="Helical" evidence="8">
    <location>
        <begin position="131"/>
        <end position="148"/>
    </location>
</feature>
<dbReference type="CDD" id="cd06550">
    <property type="entry name" value="TM_ABC_iron-siderophores_like"/>
    <property type="match status" value="1"/>
</dbReference>
<dbReference type="RefSeq" id="WP_011400262.1">
    <property type="nucleotide sequence ID" value="NC_007645.1"/>
</dbReference>
<keyword evidence="10" id="KW-1185">Reference proteome</keyword>
<dbReference type="PANTHER" id="PTHR30472:SF24">
    <property type="entry name" value="FERRIC ENTEROBACTIN TRANSPORT SYSTEM PERMEASE PROTEIN FEPG"/>
    <property type="match status" value="1"/>
</dbReference>
<dbReference type="InterPro" id="IPR000522">
    <property type="entry name" value="ABC_transptr_permease_BtuC"/>
</dbReference>
<feature type="transmembrane region" description="Helical" evidence="8">
    <location>
        <begin position="342"/>
        <end position="360"/>
    </location>
</feature>
<keyword evidence="5 8" id="KW-0812">Transmembrane</keyword>
<evidence type="ECO:0000256" key="2">
    <source>
        <dbReference type="ARBA" id="ARBA00007935"/>
    </source>
</evidence>
<dbReference type="GO" id="GO:0022857">
    <property type="term" value="F:transmembrane transporter activity"/>
    <property type="evidence" value="ECO:0007669"/>
    <property type="project" value="InterPro"/>
</dbReference>
<evidence type="ECO:0000256" key="3">
    <source>
        <dbReference type="ARBA" id="ARBA00022448"/>
    </source>
</evidence>
<feature type="transmembrane region" description="Helical" evidence="8">
    <location>
        <begin position="99"/>
        <end position="119"/>
    </location>
</feature>
<protein>
    <submittedName>
        <fullName evidence="9">ABC-type enterobactin transport system, permease component</fullName>
    </submittedName>
</protein>
<proteinExistence type="inferred from homology"/>
<dbReference type="OrthoDB" id="9055647at2"/>
<dbReference type="EMBL" id="CP000155">
    <property type="protein sequence ID" value="ABC33210.1"/>
    <property type="molecule type" value="Genomic_DNA"/>
</dbReference>
<dbReference type="InterPro" id="IPR037294">
    <property type="entry name" value="ABC_BtuC-like"/>
</dbReference>
<keyword evidence="6 8" id="KW-1133">Transmembrane helix</keyword>
<evidence type="ECO:0000256" key="7">
    <source>
        <dbReference type="ARBA" id="ARBA00023136"/>
    </source>
</evidence>
<evidence type="ECO:0000256" key="4">
    <source>
        <dbReference type="ARBA" id="ARBA00022475"/>
    </source>
</evidence>
<dbReference type="STRING" id="349521.HCH_06573"/>
<keyword evidence="4" id="KW-1003">Cell membrane</keyword>
<feature type="transmembrane region" description="Helical" evidence="8">
    <location>
        <begin position="272"/>
        <end position="297"/>
    </location>
</feature>
<sequence length="368" mass="38238">MSRMSPTVEQAAPTIGLPDAASLLPAGSRVVRIGPVSMTFNLHDLVSALLILLVILLAVCASLMLGSTRLSLTQVWQAMLGEGSPAHQLLTMQIRLPRIAAGLVVGACLGAAGCLLQGLARNRLATPDILGVHQGATLAVVIAMLAGAGSVLDTWWAAIIGASATLLGVLAFSGRFGSNGYRILVIGLGLTYLLRAMTEVLVTYLPLHEASAMYTWSIGTLLGRDYAIATPALIGLCLLLPVSVVLAKSLTLLQFGEDTAASLGLSPERLKIAVVLTVAVLTALSVTVSGPINFIALMAPVTASFLARPDQTPVLRSTLLGALFVIVADTIGRMYGEVETPMGVIATLMGGPFLLAVILFQPQSRQGN</sequence>
<comment type="similarity">
    <text evidence="2">Belongs to the binding-protein-dependent transport system permease family. FecCD subfamily.</text>
</comment>
<dbReference type="Pfam" id="PF01032">
    <property type="entry name" value="FecCD"/>
    <property type="match status" value="1"/>
</dbReference>
<reference evidence="9 10" key="1">
    <citation type="journal article" date="2005" name="Nucleic Acids Res.">
        <title>Genomic blueprint of Hahella chejuensis, a marine microbe producing an algicidal agent.</title>
        <authorList>
            <person name="Jeong H."/>
            <person name="Yim J.H."/>
            <person name="Lee C."/>
            <person name="Choi S.-H."/>
            <person name="Park Y.K."/>
            <person name="Yoon S.H."/>
            <person name="Hur C.-G."/>
            <person name="Kang H.-Y."/>
            <person name="Kim D."/>
            <person name="Lee H.H."/>
            <person name="Park K.H."/>
            <person name="Park S.-H."/>
            <person name="Park H.-S."/>
            <person name="Lee H.K."/>
            <person name="Oh T.K."/>
            <person name="Kim J.F."/>
        </authorList>
    </citation>
    <scope>NUCLEOTIDE SEQUENCE [LARGE SCALE GENOMIC DNA]</scope>
    <source>
        <strain evidence="9 10">KCTC 2396</strain>
    </source>
</reference>
<dbReference type="AlphaFoldDB" id="Q2S814"/>
<keyword evidence="3" id="KW-0813">Transport</keyword>
<feature type="transmembrane region" description="Helical" evidence="8">
    <location>
        <begin position="183"/>
        <end position="205"/>
    </location>
</feature>
<name>Q2S814_HAHCH</name>
<accession>Q2S814</accession>
<evidence type="ECO:0000256" key="6">
    <source>
        <dbReference type="ARBA" id="ARBA00022989"/>
    </source>
</evidence>
<evidence type="ECO:0000256" key="5">
    <source>
        <dbReference type="ARBA" id="ARBA00022692"/>
    </source>
</evidence>
<dbReference type="HOGENOM" id="CLU_013016_1_1_6"/>
<dbReference type="KEGG" id="hch:HCH_06573"/>
<dbReference type="GO" id="GO:0033214">
    <property type="term" value="P:siderophore-iron import into cell"/>
    <property type="evidence" value="ECO:0007669"/>
    <property type="project" value="TreeGrafter"/>
</dbReference>
<dbReference type="PANTHER" id="PTHR30472">
    <property type="entry name" value="FERRIC ENTEROBACTIN TRANSPORT SYSTEM PERMEASE PROTEIN"/>
    <property type="match status" value="1"/>
</dbReference>
<dbReference type="GO" id="GO:0005886">
    <property type="term" value="C:plasma membrane"/>
    <property type="evidence" value="ECO:0007669"/>
    <property type="project" value="UniProtKB-SubCell"/>
</dbReference>
<evidence type="ECO:0000256" key="8">
    <source>
        <dbReference type="SAM" id="Phobius"/>
    </source>
</evidence>
<feature type="transmembrane region" description="Helical" evidence="8">
    <location>
        <begin position="155"/>
        <end position="177"/>
    </location>
</feature>
<comment type="subcellular location">
    <subcellularLocation>
        <location evidence="1">Cell membrane</location>
        <topology evidence="1">Multi-pass membrane protein</topology>
    </subcellularLocation>
</comment>
<keyword evidence="7 8" id="KW-0472">Membrane</keyword>